<dbReference type="Gene3D" id="3.20.20.70">
    <property type="entry name" value="Aldolase class I"/>
    <property type="match status" value="1"/>
</dbReference>
<evidence type="ECO:0000256" key="6">
    <source>
        <dbReference type="ARBA" id="ARBA00022490"/>
    </source>
</evidence>
<comment type="subunit">
    <text evidence="9 10">Homodimer.</text>
</comment>
<comment type="similarity">
    <text evidence="4 9 10">Belongs to the triosephosphate isomerase family.</text>
</comment>
<comment type="function">
    <text evidence="9">Involved in the gluconeogenesis. Catalyzes stereospecifically the conversion of dihydroxyacetone phosphate (DHAP) to D-glyceraldehyde-3-phosphate (G3P).</text>
</comment>
<protein>
    <recommendedName>
        <fullName evidence="9 10">Triosephosphate isomerase</fullName>
        <shortName evidence="9">TIM</shortName>
        <shortName evidence="9">TPI</shortName>
        <ecNumber evidence="9 10">5.3.1.1</ecNumber>
    </recommendedName>
    <alternativeName>
        <fullName evidence="9">Triose-phosphate isomerase</fullName>
    </alternativeName>
</protein>
<dbReference type="GO" id="GO:0006094">
    <property type="term" value="P:gluconeogenesis"/>
    <property type="evidence" value="ECO:0007669"/>
    <property type="project" value="UniProtKB-UniRule"/>
</dbReference>
<evidence type="ECO:0000256" key="1">
    <source>
        <dbReference type="ARBA" id="ARBA00000148"/>
    </source>
</evidence>
<evidence type="ECO:0000256" key="7">
    <source>
        <dbReference type="ARBA" id="ARBA00023152"/>
    </source>
</evidence>
<accession>A0A023D1T8</accession>
<feature type="binding site" evidence="9">
    <location>
        <position position="216"/>
    </location>
    <ligand>
        <name>substrate</name>
    </ligand>
</feature>
<comment type="pathway">
    <text evidence="3">Carbohydrate metabolism; erythritol degradation.</text>
</comment>
<dbReference type="GO" id="GO:0046166">
    <property type="term" value="P:glyceraldehyde-3-phosphate biosynthetic process"/>
    <property type="evidence" value="ECO:0007669"/>
    <property type="project" value="TreeGrafter"/>
</dbReference>
<keyword evidence="7 9" id="KW-0324">Glycolysis</keyword>
<evidence type="ECO:0000256" key="4">
    <source>
        <dbReference type="ARBA" id="ARBA00007422"/>
    </source>
</evidence>
<keyword evidence="12" id="KW-1185">Reference proteome</keyword>
<evidence type="ECO:0000313" key="11">
    <source>
        <dbReference type="EMBL" id="GAJ27715.1"/>
    </source>
</evidence>
<comment type="subcellular location">
    <subcellularLocation>
        <location evidence="9 10">Cytoplasm</location>
    </subcellularLocation>
</comment>
<dbReference type="NCBIfam" id="TIGR00419">
    <property type="entry name" value="tim"/>
    <property type="match status" value="1"/>
</dbReference>
<dbReference type="Proteomes" id="UP000019760">
    <property type="component" value="Unassembled WGS sequence"/>
</dbReference>
<evidence type="ECO:0000313" key="12">
    <source>
        <dbReference type="Proteomes" id="UP000019760"/>
    </source>
</evidence>
<dbReference type="GO" id="GO:0006096">
    <property type="term" value="P:glycolytic process"/>
    <property type="evidence" value="ECO:0007669"/>
    <property type="project" value="UniProtKB-UniRule"/>
</dbReference>
<evidence type="ECO:0000256" key="10">
    <source>
        <dbReference type="RuleBase" id="RU363013"/>
    </source>
</evidence>
<evidence type="ECO:0000256" key="2">
    <source>
        <dbReference type="ARBA" id="ARBA00004680"/>
    </source>
</evidence>
<evidence type="ECO:0000256" key="5">
    <source>
        <dbReference type="ARBA" id="ARBA00022432"/>
    </source>
</evidence>
<proteinExistence type="inferred from homology"/>
<dbReference type="InterPro" id="IPR013785">
    <property type="entry name" value="Aldolase_TIM"/>
</dbReference>
<name>A0A023D1T8_ACIMT</name>
<feature type="active site" description="Proton acceptor" evidence="9">
    <location>
        <position position="171"/>
    </location>
</feature>
<evidence type="ECO:0000256" key="3">
    <source>
        <dbReference type="ARBA" id="ARBA00004939"/>
    </source>
</evidence>
<dbReference type="UniPathway" id="UPA01066"/>
<comment type="caution">
    <text evidence="11">The sequence shown here is derived from an EMBL/GenBank/DDBJ whole genome shotgun (WGS) entry which is preliminary data.</text>
</comment>
<reference evidence="11 12" key="2">
    <citation type="journal article" date="2014" name="FEMS Microbiol. Lett.">
        <title>Draft genomic DNA sequence of the facultatively methylotrophic bacterium Acidomonas methanolica type strain MB58.</title>
        <authorList>
            <person name="Higashiura N."/>
            <person name="Hadano H."/>
            <person name="Hirakawa H."/>
            <person name="Matsutani M."/>
            <person name="Takabe S."/>
            <person name="Matsushita K."/>
            <person name="Azuma Y."/>
        </authorList>
    </citation>
    <scope>NUCLEOTIDE SEQUENCE [LARGE SCALE GENOMIC DNA]</scope>
    <source>
        <strain evidence="11 12">MB58</strain>
    </source>
</reference>
<dbReference type="GO" id="GO:0019563">
    <property type="term" value="P:glycerol catabolic process"/>
    <property type="evidence" value="ECO:0007669"/>
    <property type="project" value="TreeGrafter"/>
</dbReference>
<dbReference type="GO" id="GO:0005829">
    <property type="term" value="C:cytosol"/>
    <property type="evidence" value="ECO:0007669"/>
    <property type="project" value="TreeGrafter"/>
</dbReference>
<dbReference type="AlphaFoldDB" id="A0A023D1T8"/>
<evidence type="ECO:0000256" key="9">
    <source>
        <dbReference type="HAMAP-Rule" id="MF_00147"/>
    </source>
</evidence>
<dbReference type="InterPro" id="IPR035990">
    <property type="entry name" value="TIM_sf"/>
</dbReference>
<organism evidence="11 12">
    <name type="scientific">Acidomonas methanolica NBRC 104435</name>
    <dbReference type="NCBI Taxonomy" id="1231351"/>
    <lineage>
        <taxon>Bacteria</taxon>
        <taxon>Pseudomonadati</taxon>
        <taxon>Pseudomonadota</taxon>
        <taxon>Alphaproteobacteria</taxon>
        <taxon>Acetobacterales</taxon>
        <taxon>Acetobacteraceae</taxon>
        <taxon>Acidomonas</taxon>
    </lineage>
</organism>
<dbReference type="PANTHER" id="PTHR21139">
    <property type="entry name" value="TRIOSEPHOSPHATE ISOMERASE"/>
    <property type="match status" value="1"/>
</dbReference>
<dbReference type="PANTHER" id="PTHR21139:SF42">
    <property type="entry name" value="TRIOSEPHOSPHATE ISOMERASE"/>
    <property type="match status" value="1"/>
</dbReference>
<dbReference type="PROSITE" id="PS51440">
    <property type="entry name" value="TIM_2"/>
    <property type="match status" value="1"/>
</dbReference>
<feature type="binding site" evidence="9">
    <location>
        <begin position="12"/>
        <end position="14"/>
    </location>
    <ligand>
        <name>substrate</name>
    </ligand>
</feature>
<evidence type="ECO:0000256" key="8">
    <source>
        <dbReference type="ARBA" id="ARBA00023235"/>
    </source>
</evidence>
<dbReference type="HAMAP" id="MF_00147_B">
    <property type="entry name" value="TIM_B"/>
    <property type="match status" value="1"/>
</dbReference>
<feature type="binding site" evidence="9">
    <location>
        <position position="177"/>
    </location>
    <ligand>
        <name>substrate</name>
    </ligand>
</feature>
<comment type="catalytic activity">
    <reaction evidence="9 10">
        <text>D-glyceraldehyde 3-phosphate = dihydroxyacetone phosphate</text>
        <dbReference type="Rhea" id="RHEA:18585"/>
        <dbReference type="ChEBI" id="CHEBI:57642"/>
        <dbReference type="ChEBI" id="CHEBI:59776"/>
        <dbReference type="EC" id="5.3.1.1"/>
    </reaction>
</comment>
<keyword evidence="5 9" id="KW-0312">Gluconeogenesis</keyword>
<sequence length="258" mass="26130">MTHTASSLIVGNWKMNGTSASAATLIGEILDGAAALPPSVALVICPPFTLLDRVGRMIEGSVVRLGAQDCRAEPKGAYTGDVAAPMLADLGVHYVILGHSERRRDHFETDAQIRAKAEAALACGLTPIICIGETAEERDAGDAFLRLSAQIAGAVPAGFGADSAGGVIAYEPVWAIGTGRTASREDIESTTAHIRQALAAHLGTDDNLPQILYGGSVTARDAASILSIGTVNGVLVGGASLSADSFLGIAAGAAGSPS</sequence>
<dbReference type="EC" id="5.3.1.1" evidence="9 10"/>
<keyword evidence="6 9" id="KW-0963">Cytoplasm</keyword>
<reference evidence="12" key="1">
    <citation type="journal article" date="2014" name="FEMS Microbiol. Lett.">
        <title>Draft Genomic DNA Sequence of the Facultatively Methylotrophic Bacterium Acidomonas methanolica type strain MB58.</title>
        <authorList>
            <person name="Higashiura N."/>
            <person name="Hadano H."/>
            <person name="Hirakawa H."/>
            <person name="Matsutani M."/>
            <person name="Takabe S."/>
            <person name="Matsushita K."/>
            <person name="Azuma Y."/>
        </authorList>
    </citation>
    <scope>NUCLEOTIDE SEQUENCE [LARGE SCALE GENOMIC DNA]</scope>
    <source>
        <strain evidence="12">MB58</strain>
    </source>
</reference>
<comment type="pathway">
    <text evidence="9 10">Carbohydrate biosynthesis; gluconeogenesis.</text>
</comment>
<dbReference type="CDD" id="cd00311">
    <property type="entry name" value="TIM"/>
    <property type="match status" value="1"/>
</dbReference>
<dbReference type="Pfam" id="PF00121">
    <property type="entry name" value="TIM"/>
    <property type="match status" value="1"/>
</dbReference>
<dbReference type="InterPro" id="IPR020861">
    <property type="entry name" value="Triosephosphate_isomerase_AS"/>
</dbReference>
<feature type="binding site" evidence="9">
    <location>
        <begin position="237"/>
        <end position="238"/>
    </location>
    <ligand>
        <name>substrate</name>
    </ligand>
</feature>
<dbReference type="GO" id="GO:0004807">
    <property type="term" value="F:triose-phosphate isomerase activity"/>
    <property type="evidence" value="ECO:0007669"/>
    <property type="project" value="UniProtKB-UniRule"/>
</dbReference>
<dbReference type="UniPathway" id="UPA00138"/>
<comment type="catalytic activity">
    <reaction evidence="1">
        <text>L-erythrulose 1-phosphate = D-erythrulose 4-phosphate</text>
        <dbReference type="Rhea" id="RHEA:49588"/>
        <dbReference type="ChEBI" id="CHEBI:58002"/>
        <dbReference type="ChEBI" id="CHEBI:90796"/>
        <dbReference type="EC" id="5.3.1.33"/>
    </reaction>
</comment>
<gene>
    <name evidence="9" type="primary">tpiA</name>
    <name evidence="11" type="ORF">Amme_005_103</name>
</gene>
<dbReference type="InterPro" id="IPR022896">
    <property type="entry name" value="TrioseP_Isoase_bac/euk"/>
</dbReference>
<dbReference type="InterPro" id="IPR000652">
    <property type="entry name" value="Triosephosphate_isomerase"/>
</dbReference>
<dbReference type="RefSeq" id="WP_042055376.1">
    <property type="nucleotide sequence ID" value="NZ_BAND01000005.1"/>
</dbReference>
<dbReference type="SUPFAM" id="SSF51351">
    <property type="entry name" value="Triosephosphate isomerase (TIM)"/>
    <property type="match status" value="1"/>
</dbReference>
<dbReference type="FunFam" id="3.20.20.70:FF:000016">
    <property type="entry name" value="Triosephosphate isomerase"/>
    <property type="match status" value="1"/>
</dbReference>
<feature type="active site" description="Electrophile" evidence="9">
    <location>
        <position position="99"/>
    </location>
</feature>
<comment type="pathway">
    <text evidence="2 9 10">Carbohydrate degradation; glycolysis; D-glyceraldehyde 3-phosphate from glycerone phosphate: step 1/1.</text>
</comment>
<dbReference type="PROSITE" id="PS00171">
    <property type="entry name" value="TIM_1"/>
    <property type="match status" value="1"/>
</dbReference>
<keyword evidence="8 9" id="KW-0413">Isomerase</keyword>
<dbReference type="OrthoDB" id="9809429at2"/>
<dbReference type="UniPathway" id="UPA00109">
    <property type="reaction ID" value="UER00189"/>
</dbReference>
<dbReference type="EMBL" id="BAND01000005">
    <property type="protein sequence ID" value="GAJ27715.1"/>
    <property type="molecule type" value="Genomic_DNA"/>
</dbReference>